<dbReference type="Proteomes" id="UP000703315">
    <property type="component" value="Unassembled WGS sequence"/>
</dbReference>
<evidence type="ECO:0000313" key="2">
    <source>
        <dbReference type="Proteomes" id="UP000703315"/>
    </source>
</evidence>
<gene>
    <name evidence="1" type="ORF">K8V32_10425</name>
</gene>
<reference evidence="1" key="2">
    <citation type="submission" date="2021-09" db="EMBL/GenBank/DDBJ databases">
        <authorList>
            <person name="Gilroy R."/>
        </authorList>
    </citation>
    <scope>NUCLEOTIDE SEQUENCE</scope>
    <source>
        <strain evidence="1">ChiHjej13B12-14962</strain>
    </source>
</reference>
<dbReference type="AlphaFoldDB" id="A0A921FN62"/>
<comment type="caution">
    <text evidence="1">The sequence shown here is derived from an EMBL/GenBank/DDBJ whole genome shotgun (WGS) entry which is preliminary data.</text>
</comment>
<dbReference type="RefSeq" id="WP_303906878.1">
    <property type="nucleotide sequence ID" value="NZ_DYXC01000117.1"/>
</dbReference>
<name>A0A921FN62_9MICC</name>
<dbReference type="PROSITE" id="PS51257">
    <property type="entry name" value="PROKAR_LIPOPROTEIN"/>
    <property type="match status" value="1"/>
</dbReference>
<dbReference type="EMBL" id="DYXC01000117">
    <property type="protein sequence ID" value="HJF15198.1"/>
    <property type="molecule type" value="Genomic_DNA"/>
</dbReference>
<proteinExistence type="predicted"/>
<organism evidence="1 2">
    <name type="scientific">Enteractinococcus helveticum</name>
    <dbReference type="NCBI Taxonomy" id="1837282"/>
    <lineage>
        <taxon>Bacteria</taxon>
        <taxon>Bacillati</taxon>
        <taxon>Actinomycetota</taxon>
        <taxon>Actinomycetes</taxon>
        <taxon>Micrococcales</taxon>
        <taxon>Micrococcaceae</taxon>
    </lineage>
</organism>
<sequence>MRELIRLTMVGVVAGLVLSGCGMPDEVGEVEPVSFNNVDELFQAVDRHLGCPEGSSGTYAFDAGDEHGLVTGRRCAESVVMVHSQNEDVIDEIQDRLSTAQGGPLPMVHDSTWFVIDITEVAQSHRELTHPDSRDLKALATALRTDYTEL</sequence>
<accession>A0A921FN62</accession>
<protein>
    <submittedName>
        <fullName evidence="1">Uncharacterized protein</fullName>
    </submittedName>
</protein>
<evidence type="ECO:0000313" key="1">
    <source>
        <dbReference type="EMBL" id="HJF15198.1"/>
    </source>
</evidence>
<reference evidence="1" key="1">
    <citation type="journal article" date="2021" name="PeerJ">
        <title>Extensive microbial diversity within the chicken gut microbiome revealed by metagenomics and culture.</title>
        <authorList>
            <person name="Gilroy R."/>
            <person name="Ravi A."/>
            <person name="Getino M."/>
            <person name="Pursley I."/>
            <person name="Horton D.L."/>
            <person name="Alikhan N.F."/>
            <person name="Baker D."/>
            <person name="Gharbi K."/>
            <person name="Hall N."/>
            <person name="Watson M."/>
            <person name="Adriaenssens E.M."/>
            <person name="Foster-Nyarko E."/>
            <person name="Jarju S."/>
            <person name="Secka A."/>
            <person name="Antonio M."/>
            <person name="Oren A."/>
            <person name="Chaudhuri R.R."/>
            <person name="La Ragione R."/>
            <person name="Hildebrand F."/>
            <person name="Pallen M.J."/>
        </authorList>
    </citation>
    <scope>NUCLEOTIDE SEQUENCE</scope>
    <source>
        <strain evidence="1">ChiHjej13B12-14962</strain>
    </source>
</reference>